<protein>
    <submittedName>
        <fullName evidence="1">5'-nucleotidase</fullName>
        <ecNumber evidence="1">3.1.3.5</ecNumber>
    </submittedName>
</protein>
<dbReference type="EC" id="3.1.3.5" evidence="1"/>
<dbReference type="GO" id="GO:0008253">
    <property type="term" value="F:5'-nucleotidase activity"/>
    <property type="evidence" value="ECO:0007669"/>
    <property type="project" value="UniProtKB-EC"/>
</dbReference>
<dbReference type="GO" id="GO:0000166">
    <property type="term" value="F:nucleotide binding"/>
    <property type="evidence" value="ECO:0007669"/>
    <property type="project" value="InterPro"/>
</dbReference>
<dbReference type="PANTHER" id="PTHR31367">
    <property type="entry name" value="CYTOSOLIC 5'-NUCLEOTIDASE 1 FAMILY MEMBER"/>
    <property type="match status" value="1"/>
</dbReference>
<keyword evidence="1" id="KW-0378">Hydrolase</keyword>
<evidence type="ECO:0000313" key="1">
    <source>
        <dbReference type="EMBL" id="SFV60461.1"/>
    </source>
</evidence>
<proteinExistence type="predicted"/>
<dbReference type="GO" id="GO:0005737">
    <property type="term" value="C:cytoplasm"/>
    <property type="evidence" value="ECO:0007669"/>
    <property type="project" value="InterPro"/>
</dbReference>
<dbReference type="PANTHER" id="PTHR31367:SF5">
    <property type="entry name" value="CYTOSOLIC 5'-NUCLEOTIDASE 1A"/>
    <property type="match status" value="1"/>
</dbReference>
<gene>
    <name evidence="1" type="ORF">MNB_SV-3-1007</name>
</gene>
<dbReference type="AlphaFoldDB" id="A0A1W1C417"/>
<sequence length="68" mass="7782">MGVYVDEIFFLEGLDKSKILKAFKPHIFFDDQEEHLEPASHLVPSGKVPYKSDSVLQVGLFSEKELEE</sequence>
<dbReference type="InterPro" id="IPR010394">
    <property type="entry name" value="5-nucleotidase"/>
</dbReference>
<organism evidence="1">
    <name type="scientific">hydrothermal vent metagenome</name>
    <dbReference type="NCBI Taxonomy" id="652676"/>
    <lineage>
        <taxon>unclassified sequences</taxon>
        <taxon>metagenomes</taxon>
        <taxon>ecological metagenomes</taxon>
    </lineage>
</organism>
<dbReference type="GO" id="GO:0000287">
    <property type="term" value="F:magnesium ion binding"/>
    <property type="evidence" value="ECO:0007669"/>
    <property type="project" value="InterPro"/>
</dbReference>
<dbReference type="EMBL" id="FPHI01000022">
    <property type="protein sequence ID" value="SFV60461.1"/>
    <property type="molecule type" value="Genomic_DNA"/>
</dbReference>
<reference evidence="1" key="1">
    <citation type="submission" date="2016-10" db="EMBL/GenBank/DDBJ databases">
        <authorList>
            <person name="de Groot N.N."/>
        </authorList>
    </citation>
    <scope>NUCLEOTIDE SEQUENCE</scope>
</reference>
<accession>A0A1W1C417</accession>
<dbReference type="GO" id="GO:0009117">
    <property type="term" value="P:nucleotide metabolic process"/>
    <property type="evidence" value="ECO:0007669"/>
    <property type="project" value="InterPro"/>
</dbReference>
<dbReference type="Pfam" id="PF06189">
    <property type="entry name" value="5-nucleotidase"/>
    <property type="match status" value="1"/>
</dbReference>
<name>A0A1W1C417_9ZZZZ</name>